<dbReference type="InParanoid" id="I3EED4"/>
<protein>
    <submittedName>
        <fullName evidence="1">Uncharacterized protein</fullName>
    </submittedName>
</protein>
<dbReference type="HOGENOM" id="CLU_3125457_0_0_1"/>
<evidence type="ECO:0000313" key="2">
    <source>
        <dbReference type="Proteomes" id="UP000002872"/>
    </source>
</evidence>
<evidence type="ECO:0000313" key="1">
    <source>
        <dbReference type="EMBL" id="EIJ87581.1"/>
    </source>
</evidence>
<reference evidence="1" key="1">
    <citation type="submission" date="2011-01" db="EMBL/GenBank/DDBJ databases">
        <title>The Genome Sequence of Nematocida parisii strain ERTm3.</title>
        <authorList>
            <consortium name="The Broad Institute Genome Sequencing Platform"/>
            <consortium name="The Broad Institute Genome Sequencing Center for Infectious Disease"/>
            <person name="Cuomo C."/>
            <person name="Troemel E."/>
            <person name="Young S.K."/>
            <person name="Zeng Q."/>
            <person name="Gargeya S."/>
            <person name="Fitzgerald M."/>
            <person name="Haas B."/>
            <person name="Abouelleil A."/>
            <person name="Alvarado L."/>
            <person name="Arachchi H.M."/>
            <person name="Berlin A."/>
            <person name="Chapman S.B."/>
            <person name="Gearin G."/>
            <person name="Goldberg J."/>
            <person name="Griggs A."/>
            <person name="Gujja S."/>
            <person name="Hansen M."/>
            <person name="Heiman D."/>
            <person name="Howarth C."/>
            <person name="Larimer J."/>
            <person name="Lui A."/>
            <person name="MacDonald P.J.P."/>
            <person name="McCowen C."/>
            <person name="Montmayeur A."/>
            <person name="Murphy C."/>
            <person name="Neiman D."/>
            <person name="Pearson M."/>
            <person name="Priest M."/>
            <person name="Roberts A."/>
            <person name="Saif S."/>
            <person name="Shea T."/>
            <person name="Sisk P."/>
            <person name="Stolte C."/>
            <person name="Sykes S."/>
            <person name="Wortman J."/>
            <person name="Nusbaum C."/>
            <person name="Birren B."/>
        </authorList>
    </citation>
    <scope>NUCLEOTIDE SEQUENCE</scope>
    <source>
        <strain evidence="1">ERTm3</strain>
    </source>
</reference>
<proteinExistence type="predicted"/>
<dbReference type="AlphaFoldDB" id="I3EED4"/>
<dbReference type="Proteomes" id="UP000002872">
    <property type="component" value="Unassembled WGS sequence"/>
</dbReference>
<organism evidence="1 2">
    <name type="scientific">Nematocida parisii (strain ERTm3)</name>
    <name type="common">Nematode killer fungus</name>
    <dbReference type="NCBI Taxonomy" id="935791"/>
    <lineage>
        <taxon>Eukaryota</taxon>
        <taxon>Fungi</taxon>
        <taxon>Fungi incertae sedis</taxon>
        <taxon>Microsporidia</taxon>
        <taxon>Nematocida</taxon>
    </lineage>
</organism>
<dbReference type="VEuPathDB" id="MicrosporidiaDB:NEQG_02128"/>
<keyword evidence="2" id="KW-1185">Reference proteome</keyword>
<sequence length="50" mass="6026">MPPVGQVQKRKGHIPVEISTKQRDRIFIVRHHNKREGRKQKNSHKIYVNR</sequence>
<gene>
    <name evidence="1" type="ORF">NEQG_02128</name>
</gene>
<dbReference type="EMBL" id="GL870881">
    <property type="protein sequence ID" value="EIJ87581.1"/>
    <property type="molecule type" value="Genomic_DNA"/>
</dbReference>
<name>I3EED4_NEMP3</name>
<accession>I3EED4</accession>